<reference evidence="2 3" key="1">
    <citation type="submission" date="2023-08" db="EMBL/GenBank/DDBJ databases">
        <title>Black Yeasts Isolated from many extreme environments.</title>
        <authorList>
            <person name="Coleine C."/>
            <person name="Stajich J.E."/>
            <person name="Selbmann L."/>
        </authorList>
    </citation>
    <scope>NUCLEOTIDE SEQUENCE [LARGE SCALE GENOMIC DNA]</scope>
    <source>
        <strain evidence="2 3">CCFEE 5885</strain>
    </source>
</reference>
<organism evidence="2 3">
    <name type="scientific">Lithohypha guttulata</name>
    <dbReference type="NCBI Taxonomy" id="1690604"/>
    <lineage>
        <taxon>Eukaryota</taxon>
        <taxon>Fungi</taxon>
        <taxon>Dikarya</taxon>
        <taxon>Ascomycota</taxon>
        <taxon>Pezizomycotina</taxon>
        <taxon>Eurotiomycetes</taxon>
        <taxon>Chaetothyriomycetidae</taxon>
        <taxon>Chaetothyriales</taxon>
        <taxon>Trichomeriaceae</taxon>
        <taxon>Lithohypha</taxon>
    </lineage>
</organism>
<feature type="compositionally biased region" description="Low complexity" evidence="1">
    <location>
        <begin position="382"/>
        <end position="393"/>
    </location>
</feature>
<accession>A0ABR0K2S8</accession>
<feature type="compositionally biased region" description="Low complexity" evidence="1">
    <location>
        <begin position="608"/>
        <end position="619"/>
    </location>
</feature>
<feature type="compositionally biased region" description="Basic and acidic residues" evidence="1">
    <location>
        <begin position="67"/>
        <end position="79"/>
    </location>
</feature>
<feature type="compositionally biased region" description="Basic and acidic residues" evidence="1">
    <location>
        <begin position="465"/>
        <end position="477"/>
    </location>
</feature>
<feature type="compositionally biased region" description="Basic and acidic residues" evidence="1">
    <location>
        <begin position="132"/>
        <end position="189"/>
    </location>
</feature>
<feature type="compositionally biased region" description="Low complexity" evidence="1">
    <location>
        <begin position="333"/>
        <end position="342"/>
    </location>
</feature>
<feature type="compositionally biased region" description="Basic and acidic residues" evidence="1">
    <location>
        <begin position="212"/>
        <end position="223"/>
    </location>
</feature>
<feature type="compositionally biased region" description="Basic and acidic residues" evidence="1">
    <location>
        <begin position="536"/>
        <end position="552"/>
    </location>
</feature>
<evidence type="ECO:0000256" key="1">
    <source>
        <dbReference type="SAM" id="MobiDB-lite"/>
    </source>
</evidence>
<dbReference type="EMBL" id="JAVRRG010000113">
    <property type="protein sequence ID" value="KAK5084197.1"/>
    <property type="molecule type" value="Genomic_DNA"/>
</dbReference>
<proteinExistence type="predicted"/>
<feature type="compositionally biased region" description="Polar residues" evidence="1">
    <location>
        <begin position="561"/>
        <end position="579"/>
    </location>
</feature>
<feature type="compositionally biased region" description="Polar residues" evidence="1">
    <location>
        <begin position="86"/>
        <end position="96"/>
    </location>
</feature>
<dbReference type="Proteomes" id="UP001345013">
    <property type="component" value="Unassembled WGS sequence"/>
</dbReference>
<name>A0ABR0K2S8_9EURO</name>
<sequence>MRGRYEVEDLLKLRASPLVARPTSLPPKEEWMGPADPRPRTATTKSRGDDAFNQVEGFQKRPSLLDAGRRSTTDPERIHLGPPRNSFASSNAARTRNGTHERTTTNEDVDRKLTDRRSGAFEGFNGKFGARTNDEHSGTDRLRRRNDDSDLDARPRRDPDRPRWSNRDDERIDESGQRNGREGYSRAKFDQPWSRGNKMVEVEGDSPAWRRGQRDREFDRNDAEPEWVDSVDSAEPAKAHTHEDFREWMEMMKNKTTGDDKSAQIDPTQKEVAIFESAKPPPRVVSDSSASVDKFFARFEKDKSAEGTAVSTKPTKSRFASIFGSKDEPKQDAATPLSSLALPPAPPPPAELEQTAPAADTTTKNAQEAAFAKLLDMLKTNQSASPAPSQLQSTRSPANIAELASTKSPDLRAAPSTHEQSTRTPVSSHTPNISLDRLLESRSPAHHTQNEQPSQPKAGPQDLLDLLRRSDLHERHPLQQQPGPTSQQIHRMPQPPPGLSSLHPHDTERQNPQLINTRRDNPRSIFDDPAFSGYRNEPEFQHRNPQPNDHDGLGGLFAAMNNRNYVSNTQQDPRPTTQALPNPPPGLQRPPGLDQGSRPLPGWPSSNQQQQQQQRPQPQHVAHAGPQQPLYGQGAYPHQQQAPRQMPQRKPTGEMPLPPGFAGMPPGFGPSPTYASPTSPDSAMQFAMRGGYGINERERMERERQQNAFAAMYGSSNANRGGNGGVQLPPGFR</sequence>
<feature type="compositionally biased region" description="Polar residues" evidence="1">
    <location>
        <begin position="478"/>
        <end position="489"/>
    </location>
</feature>
<evidence type="ECO:0000313" key="3">
    <source>
        <dbReference type="Proteomes" id="UP001345013"/>
    </source>
</evidence>
<gene>
    <name evidence="2" type="ORF">LTR24_007495</name>
</gene>
<dbReference type="Pfam" id="PF20566">
    <property type="entry name" value="Eap1"/>
    <property type="match status" value="2"/>
</dbReference>
<dbReference type="InterPro" id="IPR046784">
    <property type="entry name" value="Eap1"/>
</dbReference>
<comment type="caution">
    <text evidence="2">The sequence shown here is derived from an EMBL/GenBank/DDBJ whole genome shotgun (WGS) entry which is preliminary data.</text>
</comment>
<feature type="region of interest" description="Disordered" evidence="1">
    <location>
        <begin position="20"/>
        <end position="240"/>
    </location>
</feature>
<evidence type="ECO:0000313" key="2">
    <source>
        <dbReference type="EMBL" id="KAK5084197.1"/>
    </source>
</evidence>
<keyword evidence="3" id="KW-1185">Reference proteome</keyword>
<feature type="compositionally biased region" description="Polar residues" evidence="1">
    <location>
        <begin position="446"/>
        <end position="455"/>
    </location>
</feature>
<feature type="compositionally biased region" description="Basic and acidic residues" evidence="1">
    <location>
        <begin position="517"/>
        <end position="526"/>
    </location>
</feature>
<feature type="region of interest" description="Disordered" evidence="1">
    <location>
        <begin position="301"/>
        <end position="685"/>
    </location>
</feature>
<protein>
    <submittedName>
        <fullName evidence="2">Uncharacterized protein</fullName>
    </submittedName>
</protein>
<feature type="compositionally biased region" description="Polar residues" evidence="1">
    <location>
        <begin position="673"/>
        <end position="682"/>
    </location>
</feature>
<feature type="compositionally biased region" description="Basic and acidic residues" evidence="1">
    <location>
        <begin position="98"/>
        <end position="119"/>
    </location>
</feature>
<feature type="compositionally biased region" description="Polar residues" evidence="1">
    <location>
        <begin position="417"/>
        <end position="433"/>
    </location>
</feature>
<feature type="region of interest" description="Disordered" evidence="1">
    <location>
        <begin position="713"/>
        <end position="733"/>
    </location>
</feature>